<dbReference type="EMBL" id="MT145004">
    <property type="protein sequence ID" value="QJI02464.1"/>
    <property type="molecule type" value="Genomic_DNA"/>
</dbReference>
<dbReference type="Gene3D" id="3.40.5.50">
    <property type="match status" value="1"/>
</dbReference>
<sequence length="230" mass="26822">MGQRSQLIVIDKDFRGDFKVVGVWHNQWLYGCRFISALHDILINWKKAIPEVKKNDWQKTKLINDLIEYVNYKDYPNALRFWNTGNYDENKSVKSVMRRQDNNNGYMVVVFDGLKVSYDIISGLEDSPEEKSVSAKEYVNFFYTVDELSKNDGDGKGIFKKIKKIESFPKIDSFALKLNDWVKVEMLKDCPSFIGIDMNEYKEQKTGNVCLFPEKIAGILIKKEMARLFP</sequence>
<dbReference type="EMBL" id="MT144348">
    <property type="protein sequence ID" value="QJA52539.1"/>
    <property type="molecule type" value="Genomic_DNA"/>
</dbReference>
<evidence type="ECO:0000313" key="3">
    <source>
        <dbReference type="EMBL" id="QJI02464.1"/>
    </source>
</evidence>
<organism evidence="2">
    <name type="scientific">viral metagenome</name>
    <dbReference type="NCBI Taxonomy" id="1070528"/>
    <lineage>
        <taxon>unclassified sequences</taxon>
        <taxon>metagenomes</taxon>
        <taxon>organismal metagenomes</taxon>
    </lineage>
</organism>
<name>A0A6H1ZYI4_9ZZZZ</name>
<evidence type="ECO:0000313" key="2">
    <source>
        <dbReference type="EMBL" id="QJA52539.1"/>
    </source>
</evidence>
<dbReference type="InterPro" id="IPR054314">
    <property type="entry name" value="Gins51_C"/>
</dbReference>
<dbReference type="AlphaFoldDB" id="A0A6H1ZYI4"/>
<dbReference type="PROSITE" id="PS51257">
    <property type="entry name" value="PROKAR_LIPOPROTEIN"/>
    <property type="match status" value="1"/>
</dbReference>
<accession>A0A6H1ZYI4</accession>
<reference evidence="2" key="1">
    <citation type="submission" date="2020-03" db="EMBL/GenBank/DDBJ databases">
        <title>The deep terrestrial virosphere.</title>
        <authorList>
            <person name="Holmfeldt K."/>
            <person name="Nilsson E."/>
            <person name="Simone D."/>
            <person name="Lopez-Fernandez M."/>
            <person name="Wu X."/>
            <person name="de Brujin I."/>
            <person name="Lundin D."/>
            <person name="Andersson A."/>
            <person name="Bertilsson S."/>
            <person name="Dopson M."/>
        </authorList>
    </citation>
    <scope>NUCLEOTIDE SEQUENCE</scope>
    <source>
        <strain evidence="2">TM448A02797</strain>
        <strain evidence="3">TM448B03261</strain>
    </source>
</reference>
<evidence type="ECO:0000259" key="1">
    <source>
        <dbReference type="Pfam" id="PF22090"/>
    </source>
</evidence>
<feature type="domain" description="Gins51 C-terminal" evidence="1">
    <location>
        <begin position="182"/>
        <end position="227"/>
    </location>
</feature>
<dbReference type="Pfam" id="PF22090">
    <property type="entry name" value="Gins51_C"/>
    <property type="match status" value="1"/>
</dbReference>
<protein>
    <recommendedName>
        <fullName evidence="1">Gins51 C-terminal domain-containing protein</fullName>
    </recommendedName>
</protein>
<proteinExistence type="predicted"/>
<gene>
    <name evidence="2" type="ORF">TM448A02797_0006</name>
    <name evidence="3" type="ORF">TM448B03261_0003</name>
</gene>